<protein>
    <submittedName>
        <fullName evidence="1">Uncharacterized protein</fullName>
    </submittedName>
</protein>
<dbReference type="EMBL" id="MPUH01000025">
    <property type="protein sequence ID" value="OMJ94526.1"/>
    <property type="molecule type" value="Genomic_DNA"/>
</dbReference>
<evidence type="ECO:0000313" key="2">
    <source>
        <dbReference type="Proteomes" id="UP000187209"/>
    </source>
</evidence>
<comment type="caution">
    <text evidence="1">The sequence shown here is derived from an EMBL/GenBank/DDBJ whole genome shotgun (WGS) entry which is preliminary data.</text>
</comment>
<name>A0A1R2CZU8_9CILI</name>
<keyword evidence="2" id="KW-1185">Reference proteome</keyword>
<dbReference type="Proteomes" id="UP000187209">
    <property type="component" value="Unassembled WGS sequence"/>
</dbReference>
<proteinExistence type="predicted"/>
<dbReference type="AlphaFoldDB" id="A0A1R2CZU8"/>
<sequence>MYKRLKFFTPEPQGKYTKAKLIESMGPTISKFSRAVYNRSFSPSQIDVLEKMNLRGEYTVNDEKCPTSRQNIISLKRKGRKFGFEGMQIMNLPRLPFGQHQNYKDCEFRKKHFIDMSSSPGDEELRVFNRQYRLQKKLDRKNRRFTKYSAEYTNNLKNFLIYPSDAGRLCCSREDGIMCSYEVEKKKYKFQATFHEFDSGMKSSSFSKRKVRARETQNSLEDIKKILTREN</sequence>
<gene>
    <name evidence="1" type="ORF">SteCoe_2307</name>
</gene>
<reference evidence="1 2" key="1">
    <citation type="submission" date="2016-11" db="EMBL/GenBank/DDBJ databases">
        <title>The macronuclear genome of Stentor coeruleus: a giant cell with tiny introns.</title>
        <authorList>
            <person name="Slabodnick M."/>
            <person name="Ruby J.G."/>
            <person name="Reiff S.B."/>
            <person name="Swart E.C."/>
            <person name="Gosai S."/>
            <person name="Prabakaran S."/>
            <person name="Witkowska E."/>
            <person name="Larue G.E."/>
            <person name="Fisher S."/>
            <person name="Freeman R.M."/>
            <person name="Gunawardena J."/>
            <person name="Chu W."/>
            <person name="Stover N.A."/>
            <person name="Gregory B.D."/>
            <person name="Nowacki M."/>
            <person name="Derisi J."/>
            <person name="Roy S.W."/>
            <person name="Marshall W.F."/>
            <person name="Sood P."/>
        </authorList>
    </citation>
    <scope>NUCLEOTIDE SEQUENCE [LARGE SCALE GENOMIC DNA]</scope>
    <source>
        <strain evidence="1">WM001</strain>
    </source>
</reference>
<organism evidence="1 2">
    <name type="scientific">Stentor coeruleus</name>
    <dbReference type="NCBI Taxonomy" id="5963"/>
    <lineage>
        <taxon>Eukaryota</taxon>
        <taxon>Sar</taxon>
        <taxon>Alveolata</taxon>
        <taxon>Ciliophora</taxon>
        <taxon>Postciliodesmatophora</taxon>
        <taxon>Heterotrichea</taxon>
        <taxon>Heterotrichida</taxon>
        <taxon>Stentoridae</taxon>
        <taxon>Stentor</taxon>
    </lineage>
</organism>
<evidence type="ECO:0000313" key="1">
    <source>
        <dbReference type="EMBL" id="OMJ94526.1"/>
    </source>
</evidence>
<accession>A0A1R2CZU8</accession>